<dbReference type="EMBL" id="FQ790337">
    <property type="protein sequence ID" value="CCD51484.1"/>
    <property type="molecule type" value="Genomic_DNA"/>
</dbReference>
<gene>
    <name evidence="2" type="ORF">BofuT4_uP017900.1</name>
</gene>
<feature type="region of interest" description="Disordered" evidence="1">
    <location>
        <begin position="67"/>
        <end position="90"/>
    </location>
</feature>
<dbReference type="Proteomes" id="UP000008177">
    <property type="component" value="Unplaced contigs"/>
</dbReference>
<organism evidence="2 3">
    <name type="scientific">Botryotinia fuckeliana (strain T4)</name>
    <name type="common">Noble rot fungus</name>
    <name type="synonym">Botrytis cinerea</name>
    <dbReference type="NCBI Taxonomy" id="999810"/>
    <lineage>
        <taxon>Eukaryota</taxon>
        <taxon>Fungi</taxon>
        <taxon>Dikarya</taxon>
        <taxon>Ascomycota</taxon>
        <taxon>Pezizomycotina</taxon>
        <taxon>Leotiomycetes</taxon>
        <taxon>Helotiales</taxon>
        <taxon>Sclerotiniaceae</taxon>
        <taxon>Botrytis</taxon>
    </lineage>
</organism>
<sequence length="90" mass="9765">MLRSTLKFHHLYLRLFSLDLIHSSTLVFKTESSVAKYVRVTTGAVKAVKVVQTPIMESQSGEYLAAPDVAPAADRGPNSPLILPSSLAPE</sequence>
<dbReference type="HOGENOM" id="CLU_2440592_0_0_1"/>
<dbReference type="AlphaFoldDB" id="G2YIE7"/>
<protein>
    <submittedName>
        <fullName evidence="2">Uncharacterized protein</fullName>
    </submittedName>
</protein>
<evidence type="ECO:0000313" key="2">
    <source>
        <dbReference type="EMBL" id="CCD51484.1"/>
    </source>
</evidence>
<accession>G2YIE7</accession>
<evidence type="ECO:0000313" key="3">
    <source>
        <dbReference type="Proteomes" id="UP000008177"/>
    </source>
</evidence>
<evidence type="ECO:0000256" key="1">
    <source>
        <dbReference type="SAM" id="MobiDB-lite"/>
    </source>
</evidence>
<dbReference type="InParanoid" id="G2YIE7"/>
<name>G2YIE7_BOTF4</name>
<reference evidence="3" key="1">
    <citation type="journal article" date="2011" name="PLoS Genet.">
        <title>Genomic analysis of the necrotrophic fungal pathogens Sclerotinia sclerotiorum and Botrytis cinerea.</title>
        <authorList>
            <person name="Amselem J."/>
            <person name="Cuomo C.A."/>
            <person name="van Kan J.A."/>
            <person name="Viaud M."/>
            <person name="Benito E.P."/>
            <person name="Couloux A."/>
            <person name="Coutinho P.M."/>
            <person name="de Vries R.P."/>
            <person name="Dyer P.S."/>
            <person name="Fillinger S."/>
            <person name="Fournier E."/>
            <person name="Gout L."/>
            <person name="Hahn M."/>
            <person name="Kohn L."/>
            <person name="Lapalu N."/>
            <person name="Plummer K.M."/>
            <person name="Pradier J.M."/>
            <person name="Quevillon E."/>
            <person name="Sharon A."/>
            <person name="Simon A."/>
            <person name="ten Have A."/>
            <person name="Tudzynski B."/>
            <person name="Tudzynski P."/>
            <person name="Wincker P."/>
            <person name="Andrew M."/>
            <person name="Anthouard V."/>
            <person name="Beever R.E."/>
            <person name="Beffa R."/>
            <person name="Benoit I."/>
            <person name="Bouzid O."/>
            <person name="Brault B."/>
            <person name="Chen Z."/>
            <person name="Choquer M."/>
            <person name="Collemare J."/>
            <person name="Cotton P."/>
            <person name="Danchin E.G."/>
            <person name="Da Silva C."/>
            <person name="Gautier A."/>
            <person name="Giraud C."/>
            <person name="Giraud T."/>
            <person name="Gonzalez C."/>
            <person name="Grossetete S."/>
            <person name="Guldener U."/>
            <person name="Henrissat B."/>
            <person name="Howlett B.J."/>
            <person name="Kodira C."/>
            <person name="Kretschmer M."/>
            <person name="Lappartient A."/>
            <person name="Leroch M."/>
            <person name="Levis C."/>
            <person name="Mauceli E."/>
            <person name="Neuveglise C."/>
            <person name="Oeser B."/>
            <person name="Pearson M."/>
            <person name="Poulain J."/>
            <person name="Poussereau N."/>
            <person name="Quesneville H."/>
            <person name="Rascle C."/>
            <person name="Schumacher J."/>
            <person name="Segurens B."/>
            <person name="Sexton A."/>
            <person name="Silva E."/>
            <person name="Sirven C."/>
            <person name="Soanes D.M."/>
            <person name="Talbot N.J."/>
            <person name="Templeton M."/>
            <person name="Yandava C."/>
            <person name="Yarden O."/>
            <person name="Zeng Q."/>
            <person name="Rollins J.A."/>
            <person name="Lebrun M.H."/>
            <person name="Dickman M."/>
        </authorList>
    </citation>
    <scope>NUCLEOTIDE SEQUENCE [LARGE SCALE GENOMIC DNA]</scope>
    <source>
        <strain evidence="3">T4</strain>
    </source>
</reference>
<proteinExistence type="predicted"/>